<proteinExistence type="inferred from homology"/>
<dbReference type="PANTHER" id="PTHR30469">
    <property type="entry name" value="MULTIDRUG RESISTANCE PROTEIN MDTA"/>
    <property type="match status" value="1"/>
</dbReference>
<reference evidence="4 5" key="1">
    <citation type="journal article" date="2015" name="Antonie Van Leeuwenhoek">
        <title>Pseudooceanicola atlanticus gen. nov. sp. nov., isolated from surface seawater of the Atlantic Ocean and reclassification of Oceanicola batsensis, Oceanicola marinus, Oceanicola nitratireducens, Oceanicola nanhaiensis, Oceanicola antarcticus and Oceanicola flagellatus, as Pseudooceanicola batsensis comb. nov., Pseudooceanicola marinus comb. nov., Pseudooceanicola nitratireducens comb. nov., Pseudooceanicola nanhaiensis comb. nov., Pseudooceanicola antarcticus comb. nov., and Pseudooceanicola flagellatus comb. nov.</title>
        <authorList>
            <person name="Lai Q."/>
            <person name="Li G."/>
            <person name="Liu X."/>
            <person name="Du Y."/>
            <person name="Sun F."/>
            <person name="Shao Z."/>
        </authorList>
    </citation>
    <scope>NUCLEOTIDE SEQUENCE [LARGE SCALE GENOMIC DNA]</scope>
    <source>
        <strain evidence="4 5">22II-s11g</strain>
    </source>
</reference>
<name>A0A0A0E9K3_9RHOB</name>
<dbReference type="GO" id="GO:1990281">
    <property type="term" value="C:efflux pump complex"/>
    <property type="evidence" value="ECO:0007669"/>
    <property type="project" value="TreeGrafter"/>
</dbReference>
<gene>
    <name evidence="4" type="ORF">ATO9_16470</name>
</gene>
<evidence type="ECO:0000259" key="3">
    <source>
        <dbReference type="Pfam" id="PF25954"/>
    </source>
</evidence>
<sequence>MRLFPILSAILVVLVLYGLIMERDTLLAVARGEAAPVELLQQDEDTAEPEAAEPVVDVADKTPDVKPVGVVTIMSEAQVIDSAVVIRGQTEAARSVELRAETTGTVISTPIRKGALVQEGDLLCELDPGTKQNTLDEAEARLAEAEANVPSAEARVEEALAVLAEARINQNASQKLSQGGFASETRVVSSEASVRSAEAAVAQARSGLSTAQAAIQSAEAAVASAERALTLTEIHAPFGGLLEADTAELGSLLQNGGLCATILQLDPIKLVGFVPETEVGRVKQGARAGARLAATGEQVVGTVTFLSRAADPQTRTFRVEIEVPNADLSISDGLTAEIGIESAGADAHLIPQSALTLNDDGKLGVRTVEDDNMAGFKPVRLLRDTPEGVWVTGLPKTAQVIVIGQEYVVAGVPVAPTVKETEQ</sequence>
<dbReference type="Gene3D" id="1.10.287.470">
    <property type="entry name" value="Helix hairpin bin"/>
    <property type="match status" value="1"/>
</dbReference>
<dbReference type="Gene3D" id="2.40.50.100">
    <property type="match status" value="1"/>
</dbReference>
<accession>A0A0A0E9K3</accession>
<dbReference type="AlphaFoldDB" id="A0A0A0E9K3"/>
<comment type="similarity">
    <text evidence="1">Belongs to the membrane fusion protein (MFP) (TC 8.A.1) family.</text>
</comment>
<dbReference type="NCBIfam" id="TIGR01730">
    <property type="entry name" value="RND_mfp"/>
    <property type="match status" value="1"/>
</dbReference>
<dbReference type="InterPro" id="IPR006143">
    <property type="entry name" value="RND_pump_MFP"/>
</dbReference>
<dbReference type="GO" id="GO:0015562">
    <property type="term" value="F:efflux transmembrane transporter activity"/>
    <property type="evidence" value="ECO:0007669"/>
    <property type="project" value="TreeGrafter"/>
</dbReference>
<dbReference type="Gene3D" id="2.40.30.170">
    <property type="match status" value="1"/>
</dbReference>
<dbReference type="EMBL" id="AQQX01000008">
    <property type="protein sequence ID" value="KGM47666.1"/>
    <property type="molecule type" value="Genomic_DNA"/>
</dbReference>
<dbReference type="OrthoDB" id="9806939at2"/>
<feature type="coiled-coil region" evidence="2">
    <location>
        <begin position="135"/>
        <end position="162"/>
    </location>
</feature>
<comment type="caution">
    <text evidence="4">The sequence shown here is derived from an EMBL/GenBank/DDBJ whole genome shotgun (WGS) entry which is preliminary data.</text>
</comment>
<keyword evidence="5" id="KW-1185">Reference proteome</keyword>
<evidence type="ECO:0000256" key="2">
    <source>
        <dbReference type="SAM" id="Coils"/>
    </source>
</evidence>
<dbReference type="PANTHER" id="PTHR30469:SF29">
    <property type="entry name" value="BLR2860 PROTEIN"/>
    <property type="match status" value="1"/>
</dbReference>
<organism evidence="4 5">
    <name type="scientific">Pseudooceanicola atlanticus</name>
    <dbReference type="NCBI Taxonomy" id="1461694"/>
    <lineage>
        <taxon>Bacteria</taxon>
        <taxon>Pseudomonadati</taxon>
        <taxon>Pseudomonadota</taxon>
        <taxon>Alphaproteobacteria</taxon>
        <taxon>Rhodobacterales</taxon>
        <taxon>Paracoccaceae</taxon>
        <taxon>Pseudooceanicola</taxon>
    </lineage>
</organism>
<evidence type="ECO:0000313" key="5">
    <source>
        <dbReference type="Proteomes" id="UP000030004"/>
    </source>
</evidence>
<dbReference type="Pfam" id="PF25954">
    <property type="entry name" value="Beta-barrel_RND_2"/>
    <property type="match status" value="1"/>
</dbReference>
<evidence type="ECO:0000256" key="1">
    <source>
        <dbReference type="ARBA" id="ARBA00009477"/>
    </source>
</evidence>
<dbReference type="InterPro" id="IPR058792">
    <property type="entry name" value="Beta-barrel_RND_2"/>
</dbReference>
<protein>
    <submittedName>
        <fullName evidence="4">Hemolysin D</fullName>
    </submittedName>
</protein>
<dbReference type="Gene3D" id="2.40.420.20">
    <property type="match status" value="1"/>
</dbReference>
<evidence type="ECO:0000313" key="4">
    <source>
        <dbReference type="EMBL" id="KGM47666.1"/>
    </source>
</evidence>
<keyword evidence="2" id="KW-0175">Coiled coil</keyword>
<dbReference type="STRING" id="1461694.ATO9_16470"/>
<dbReference type="Proteomes" id="UP000030004">
    <property type="component" value="Unassembled WGS sequence"/>
</dbReference>
<dbReference type="eggNOG" id="COG0845">
    <property type="taxonomic scope" value="Bacteria"/>
</dbReference>
<dbReference type="RefSeq" id="WP_043751596.1">
    <property type="nucleotide sequence ID" value="NZ_AQQX01000008.1"/>
</dbReference>
<dbReference type="SUPFAM" id="SSF111369">
    <property type="entry name" value="HlyD-like secretion proteins"/>
    <property type="match status" value="2"/>
</dbReference>
<feature type="domain" description="CusB-like beta-barrel" evidence="3">
    <location>
        <begin position="274"/>
        <end position="342"/>
    </location>
</feature>